<accession>A0ABR4A1Q7</accession>
<comment type="caution">
    <text evidence="1">The sequence shown here is derived from an EMBL/GenBank/DDBJ whole genome shotgun (WGS) entry which is preliminary data.</text>
</comment>
<keyword evidence="2" id="KW-1185">Reference proteome</keyword>
<evidence type="ECO:0000313" key="1">
    <source>
        <dbReference type="EMBL" id="KAL2039882.1"/>
    </source>
</evidence>
<dbReference type="EMBL" id="JBEFKJ010000023">
    <property type="protein sequence ID" value="KAL2039882.1"/>
    <property type="molecule type" value="Genomic_DNA"/>
</dbReference>
<dbReference type="Proteomes" id="UP001590950">
    <property type="component" value="Unassembled WGS sequence"/>
</dbReference>
<organism evidence="1 2">
    <name type="scientific">Stereocaulon virgatum</name>
    <dbReference type="NCBI Taxonomy" id="373712"/>
    <lineage>
        <taxon>Eukaryota</taxon>
        <taxon>Fungi</taxon>
        <taxon>Dikarya</taxon>
        <taxon>Ascomycota</taxon>
        <taxon>Pezizomycotina</taxon>
        <taxon>Lecanoromycetes</taxon>
        <taxon>OSLEUM clade</taxon>
        <taxon>Lecanoromycetidae</taxon>
        <taxon>Lecanorales</taxon>
        <taxon>Lecanorineae</taxon>
        <taxon>Stereocaulaceae</taxon>
        <taxon>Stereocaulon</taxon>
    </lineage>
</organism>
<name>A0ABR4A1Q7_9LECA</name>
<gene>
    <name evidence="1" type="ORF">N7G274_007285</name>
</gene>
<proteinExistence type="predicted"/>
<evidence type="ECO:0000313" key="2">
    <source>
        <dbReference type="Proteomes" id="UP001590950"/>
    </source>
</evidence>
<sequence length="146" mass="16442">MGRRLPRRQTLRQALPSILEPGKPTWPNPRDSLGSPCLSVDRLQCWQATGPALEAIQKLVRPIKDLLDKHQELLEQGESKPRAIAFQMWMIGINADVAQSTVVFNSKSKRQRKYAKALLKDSKLLDEYPGVTIKSLDKMPAVLRSA</sequence>
<protein>
    <submittedName>
        <fullName evidence="1">Uncharacterized protein</fullName>
    </submittedName>
</protein>
<reference evidence="1 2" key="1">
    <citation type="submission" date="2024-09" db="EMBL/GenBank/DDBJ databases">
        <title>Rethinking Asexuality: The Enigmatic Case of Functional Sexual Genes in Lepraria (Stereocaulaceae).</title>
        <authorList>
            <person name="Doellman M."/>
            <person name="Sun Y."/>
            <person name="Barcenas-Pena A."/>
            <person name="Lumbsch H.T."/>
            <person name="Grewe F."/>
        </authorList>
    </citation>
    <scope>NUCLEOTIDE SEQUENCE [LARGE SCALE GENOMIC DNA]</scope>
    <source>
        <strain evidence="1 2">Mercado 3170</strain>
    </source>
</reference>